<dbReference type="AlphaFoldDB" id="A0AAV8VNN2"/>
<dbReference type="GO" id="GO:0003677">
    <property type="term" value="F:DNA binding"/>
    <property type="evidence" value="ECO:0007669"/>
    <property type="project" value="InterPro"/>
</dbReference>
<keyword evidence="1" id="KW-0233">DNA recombination</keyword>
<sequence length="330" mass="37795">MNNSNIDFLNRKAESRLIPQKSNDAYKKEYDKFMKWVEEQKVTDISERVMLAYLQKMSEQYKASTMWAIHSKLQCLLRQSQLVQLSRLWLRINKGVDIKLFAKVHAFMKAISKNDVAKKAYVFNEEDLRKFFIDAPDITYLFLKVVAICGIFGSCRRCELCDLRLHDIKEEGSVLIITIRPSKTVKARRFTVADSEAISYVRLTEFSYDMIRGNVPIKWLVLIHLDHVPRKLHVILNWMILQNTRDMLFDLAEMKGGIIHQETPCTSATIMANSGMTTDQIQRQVGWKSSAVATGYVEESISNKKNVSNIIGSAINGSSTSLSSELTILI</sequence>
<keyword evidence="3" id="KW-1185">Reference proteome</keyword>
<accession>A0AAV8VNN2</accession>
<dbReference type="SUPFAM" id="SSF56349">
    <property type="entry name" value="DNA breaking-rejoining enzymes"/>
    <property type="match status" value="1"/>
</dbReference>
<name>A0AAV8VNN2_9CUCU</name>
<proteinExistence type="predicted"/>
<evidence type="ECO:0008006" key="4">
    <source>
        <dbReference type="Google" id="ProtNLM"/>
    </source>
</evidence>
<gene>
    <name evidence="2" type="ORF">NQ315_012477</name>
</gene>
<dbReference type="EMBL" id="JANEYG010000052">
    <property type="protein sequence ID" value="KAJ8915592.1"/>
    <property type="molecule type" value="Genomic_DNA"/>
</dbReference>
<dbReference type="GO" id="GO:0015074">
    <property type="term" value="P:DNA integration"/>
    <property type="evidence" value="ECO:0007669"/>
    <property type="project" value="InterPro"/>
</dbReference>
<dbReference type="InterPro" id="IPR013762">
    <property type="entry name" value="Integrase-like_cat_sf"/>
</dbReference>
<protein>
    <recommendedName>
        <fullName evidence="4">Tyr recombinase domain-containing protein</fullName>
    </recommendedName>
</protein>
<dbReference type="GO" id="GO:0006310">
    <property type="term" value="P:DNA recombination"/>
    <property type="evidence" value="ECO:0007669"/>
    <property type="project" value="UniProtKB-KW"/>
</dbReference>
<evidence type="ECO:0000313" key="2">
    <source>
        <dbReference type="EMBL" id="KAJ8915592.1"/>
    </source>
</evidence>
<evidence type="ECO:0000256" key="1">
    <source>
        <dbReference type="ARBA" id="ARBA00023172"/>
    </source>
</evidence>
<dbReference type="Gene3D" id="1.10.443.10">
    <property type="entry name" value="Intergrase catalytic core"/>
    <property type="match status" value="1"/>
</dbReference>
<dbReference type="Proteomes" id="UP001159042">
    <property type="component" value="Unassembled WGS sequence"/>
</dbReference>
<comment type="caution">
    <text evidence="2">The sequence shown here is derived from an EMBL/GenBank/DDBJ whole genome shotgun (WGS) entry which is preliminary data.</text>
</comment>
<reference evidence="2 3" key="1">
    <citation type="journal article" date="2023" name="Insect Mol. Biol.">
        <title>Genome sequencing provides insights into the evolution of gene families encoding plant cell wall-degrading enzymes in longhorned beetles.</title>
        <authorList>
            <person name="Shin N.R."/>
            <person name="Okamura Y."/>
            <person name="Kirsch R."/>
            <person name="Pauchet Y."/>
        </authorList>
    </citation>
    <scope>NUCLEOTIDE SEQUENCE [LARGE SCALE GENOMIC DNA]</scope>
    <source>
        <strain evidence="2">EAD_L_NR</strain>
    </source>
</reference>
<evidence type="ECO:0000313" key="3">
    <source>
        <dbReference type="Proteomes" id="UP001159042"/>
    </source>
</evidence>
<organism evidence="2 3">
    <name type="scientific">Exocentrus adspersus</name>
    <dbReference type="NCBI Taxonomy" id="1586481"/>
    <lineage>
        <taxon>Eukaryota</taxon>
        <taxon>Metazoa</taxon>
        <taxon>Ecdysozoa</taxon>
        <taxon>Arthropoda</taxon>
        <taxon>Hexapoda</taxon>
        <taxon>Insecta</taxon>
        <taxon>Pterygota</taxon>
        <taxon>Neoptera</taxon>
        <taxon>Endopterygota</taxon>
        <taxon>Coleoptera</taxon>
        <taxon>Polyphaga</taxon>
        <taxon>Cucujiformia</taxon>
        <taxon>Chrysomeloidea</taxon>
        <taxon>Cerambycidae</taxon>
        <taxon>Lamiinae</taxon>
        <taxon>Acanthocinini</taxon>
        <taxon>Exocentrus</taxon>
    </lineage>
</organism>
<dbReference type="InterPro" id="IPR011010">
    <property type="entry name" value="DNA_brk_join_enz"/>
</dbReference>